<dbReference type="Pfam" id="PF01636">
    <property type="entry name" value="APH"/>
    <property type="match status" value="1"/>
</dbReference>
<feature type="domain" description="Aminoglycoside phosphotransferase" evidence="1">
    <location>
        <begin position="5"/>
        <end position="194"/>
    </location>
</feature>
<dbReference type="OMA" id="CRWVGAT"/>
<dbReference type="PANTHER" id="PTHR21310:SF55">
    <property type="entry name" value="AMINOGLYCOSIDE PHOSPHOTRANSFERASE DOMAIN-CONTAINING PROTEIN"/>
    <property type="match status" value="1"/>
</dbReference>
<reference evidence="3" key="1">
    <citation type="journal article" date="2021" name="BMC Genomics">
        <title>Chromosome-level genome assembly and manually-curated proteome of model necrotroph Parastagonospora nodorum Sn15 reveals a genome-wide trove of candidate effector homologs, and redundancy of virulence-related functions within an accessory chromosome.</title>
        <authorList>
            <person name="Bertazzoni S."/>
            <person name="Jones D.A.B."/>
            <person name="Phan H.T."/>
            <person name="Tan K.-C."/>
            <person name="Hane J.K."/>
        </authorList>
    </citation>
    <scope>NUCLEOTIDE SEQUENCE [LARGE SCALE GENOMIC DNA]</scope>
    <source>
        <strain evidence="3">SN15 / ATCC MYA-4574 / FGSC 10173)</strain>
    </source>
</reference>
<dbReference type="SUPFAM" id="SSF56112">
    <property type="entry name" value="Protein kinase-like (PK-like)"/>
    <property type="match status" value="1"/>
</dbReference>
<sequence length="223" mass="25628">MIAWSAGLPVPKIISYGEHPDTPHTPVSILMTRIPGRGLGDPELYEDMTEDERESVFTELQCMLQTMRKWSHPWAKEKICSVLGTAVRSVHIPSHAVGPCDSETEFNDHFFNSISSNSFYSQAKFKETLETADRLREMCHPIVFTHGDLKHHNIMILNGHSSGFLDRESTGWYPDYWEFTTPLRFGPRDFWNELVWRLGGEKYAVELESEKALVPLTVDAWAW</sequence>
<proteinExistence type="predicted"/>
<keyword evidence="3" id="KW-1185">Reference proteome</keyword>
<dbReference type="EMBL" id="CP069028">
    <property type="protein sequence ID" value="QRC96840.1"/>
    <property type="molecule type" value="Genomic_DNA"/>
</dbReference>
<dbReference type="OrthoDB" id="8300194at2759"/>
<dbReference type="AlphaFoldDB" id="A0A7U2HYR2"/>
<dbReference type="VEuPathDB" id="FungiDB:JI435_017290"/>
<accession>A0A7U2HYR2</accession>
<evidence type="ECO:0000313" key="2">
    <source>
        <dbReference type="EMBL" id="QRC96840.1"/>
    </source>
</evidence>
<name>A0A7U2HYR2_PHANO</name>
<dbReference type="PANTHER" id="PTHR21310">
    <property type="entry name" value="AMINOGLYCOSIDE PHOSPHOTRANSFERASE-RELATED-RELATED"/>
    <property type="match status" value="1"/>
</dbReference>
<dbReference type="Gene3D" id="3.90.1200.10">
    <property type="match status" value="1"/>
</dbReference>
<gene>
    <name evidence="2" type="ORF">JI435_017290</name>
</gene>
<dbReference type="InterPro" id="IPR051678">
    <property type="entry name" value="AGP_Transferase"/>
</dbReference>
<dbReference type="InterPro" id="IPR011009">
    <property type="entry name" value="Kinase-like_dom_sf"/>
</dbReference>
<dbReference type="RefSeq" id="XP_001792361.1">
    <property type="nucleotide sequence ID" value="XM_001792309.1"/>
</dbReference>
<evidence type="ECO:0000313" key="3">
    <source>
        <dbReference type="Proteomes" id="UP000663193"/>
    </source>
</evidence>
<protein>
    <recommendedName>
        <fullName evidence="1">Aminoglycoside phosphotransferase domain-containing protein</fullName>
    </recommendedName>
</protein>
<dbReference type="KEGG" id="pno:SNOG_01729"/>
<organism evidence="2 3">
    <name type="scientific">Phaeosphaeria nodorum (strain SN15 / ATCC MYA-4574 / FGSC 10173)</name>
    <name type="common">Glume blotch fungus</name>
    <name type="synonym">Parastagonospora nodorum</name>
    <dbReference type="NCBI Taxonomy" id="321614"/>
    <lineage>
        <taxon>Eukaryota</taxon>
        <taxon>Fungi</taxon>
        <taxon>Dikarya</taxon>
        <taxon>Ascomycota</taxon>
        <taxon>Pezizomycotina</taxon>
        <taxon>Dothideomycetes</taxon>
        <taxon>Pleosporomycetidae</taxon>
        <taxon>Pleosporales</taxon>
        <taxon>Pleosporineae</taxon>
        <taxon>Phaeosphaeriaceae</taxon>
        <taxon>Parastagonospora</taxon>
    </lineage>
</organism>
<dbReference type="Proteomes" id="UP000663193">
    <property type="component" value="Chromosome 6"/>
</dbReference>
<evidence type="ECO:0000259" key="1">
    <source>
        <dbReference type="Pfam" id="PF01636"/>
    </source>
</evidence>
<dbReference type="InterPro" id="IPR002575">
    <property type="entry name" value="Aminoglycoside_PTrfase"/>
</dbReference>